<sequence length="45" mass="4994">MRIRTTIGLGVLTGLGIAALISWMFATGCPLIDQVFIEKDTLFYF</sequence>
<dbReference type="InterPro" id="IPR056627">
    <property type="entry name" value="TM_bacteriophage"/>
</dbReference>
<protein>
    <recommendedName>
        <fullName evidence="4">Lipoprotein</fullName>
    </recommendedName>
</protein>
<evidence type="ECO:0008006" key="4">
    <source>
        <dbReference type="Google" id="ProtNLM"/>
    </source>
</evidence>
<evidence type="ECO:0000313" key="2">
    <source>
        <dbReference type="EMBL" id="AVO21632.1"/>
    </source>
</evidence>
<keyword evidence="1" id="KW-1133">Transmembrane helix</keyword>
<dbReference type="RefSeq" id="YP_009963627.1">
    <property type="nucleotide sequence ID" value="NC_051721.1"/>
</dbReference>
<dbReference type="Proteomes" id="UP000241634">
    <property type="component" value="Segment"/>
</dbReference>
<keyword evidence="1" id="KW-0812">Transmembrane</keyword>
<gene>
    <name evidence="2" type="primary">26</name>
    <name evidence="2" type="ORF">SEA_MOOMOO_26</name>
</gene>
<evidence type="ECO:0000313" key="3">
    <source>
        <dbReference type="Proteomes" id="UP000241634"/>
    </source>
</evidence>
<dbReference type="KEGG" id="vg:60335212"/>
<reference evidence="3" key="1">
    <citation type="submission" date="2018-02" db="EMBL/GenBank/DDBJ databases">
        <authorList>
            <person name="Cohen D.B."/>
            <person name="Kent A.D."/>
        </authorList>
    </citation>
    <scope>NUCLEOTIDE SEQUENCE [LARGE SCALE GENOMIC DNA]</scope>
</reference>
<feature type="transmembrane region" description="Helical" evidence="1">
    <location>
        <begin position="7"/>
        <end position="26"/>
    </location>
</feature>
<keyword evidence="3" id="KW-1185">Reference proteome</keyword>
<dbReference type="EMBL" id="MH001449">
    <property type="protein sequence ID" value="AVO21632.1"/>
    <property type="molecule type" value="Genomic_DNA"/>
</dbReference>
<proteinExistence type="predicted"/>
<accession>A0A2P1JRA6</accession>
<dbReference type="GeneID" id="60335212"/>
<evidence type="ECO:0000256" key="1">
    <source>
        <dbReference type="SAM" id="Phobius"/>
    </source>
</evidence>
<dbReference type="PROSITE" id="PS51257">
    <property type="entry name" value="PROKAR_LIPOPROTEIN"/>
    <property type="match status" value="1"/>
</dbReference>
<name>A0A2P1JRA6_9CAUD</name>
<dbReference type="Pfam" id="PF24191">
    <property type="entry name" value="Mycobacteriophage_TM"/>
    <property type="match status" value="1"/>
</dbReference>
<organism evidence="2 3">
    <name type="scientific">Mycobacterium phage MooMoo</name>
    <dbReference type="NCBI Taxonomy" id="2108127"/>
    <lineage>
        <taxon>Viruses</taxon>
        <taxon>Duplodnaviria</taxon>
        <taxon>Heunggongvirae</taxon>
        <taxon>Uroviricota</taxon>
        <taxon>Caudoviricetes</taxon>
        <taxon>Gracegardnervirinae</taxon>
        <taxon>Moomoovirus</taxon>
        <taxon>Moomoovirus moomoo</taxon>
    </lineage>
</organism>
<keyword evidence="1" id="KW-0472">Membrane</keyword>